<evidence type="ECO:0000313" key="3">
    <source>
        <dbReference type="Proteomes" id="UP000481030"/>
    </source>
</evidence>
<dbReference type="InterPro" id="IPR029062">
    <property type="entry name" value="Class_I_gatase-like"/>
</dbReference>
<feature type="domain" description="DJ-1/PfpI" evidence="1">
    <location>
        <begin position="1"/>
        <end position="174"/>
    </location>
</feature>
<dbReference type="PANTHER" id="PTHR43130">
    <property type="entry name" value="ARAC-FAMILY TRANSCRIPTIONAL REGULATOR"/>
    <property type="match status" value="1"/>
</dbReference>
<dbReference type="GO" id="GO:0006355">
    <property type="term" value="P:regulation of DNA-templated transcription"/>
    <property type="evidence" value="ECO:0007669"/>
    <property type="project" value="TreeGrafter"/>
</dbReference>
<organism evidence="2 3">
    <name type="scientific">Cytobacillus depressus</name>
    <dbReference type="NCBI Taxonomy" id="1602942"/>
    <lineage>
        <taxon>Bacteria</taxon>
        <taxon>Bacillati</taxon>
        <taxon>Bacillota</taxon>
        <taxon>Bacilli</taxon>
        <taxon>Bacillales</taxon>
        <taxon>Bacillaceae</taxon>
        <taxon>Cytobacillus</taxon>
    </lineage>
</organism>
<evidence type="ECO:0000313" key="2">
    <source>
        <dbReference type="EMBL" id="KAB2328741.1"/>
    </source>
</evidence>
<evidence type="ECO:0000259" key="1">
    <source>
        <dbReference type="Pfam" id="PF01965"/>
    </source>
</evidence>
<reference evidence="2 3" key="1">
    <citation type="journal article" date="2016" name="Antonie Van Leeuwenhoek">
        <title>Bacillus depressus sp. nov., isolated from soil of a sunflower field.</title>
        <authorList>
            <person name="Wei X."/>
            <person name="Xin D."/>
            <person name="Xin Y."/>
            <person name="Zhang H."/>
            <person name="Wang T."/>
            <person name="Zhang J."/>
        </authorList>
    </citation>
    <scope>NUCLEOTIDE SEQUENCE [LARGE SCALE GENOMIC DNA]</scope>
    <source>
        <strain evidence="2 3">BZ1</strain>
    </source>
</reference>
<dbReference type="Pfam" id="PF01965">
    <property type="entry name" value="DJ-1_PfpI"/>
    <property type="match status" value="1"/>
</dbReference>
<sequence>MKIQIVLFEGFGELVALAPYEVLKRGIEAGAPFEIELVASRSQKEVVASFGVQVTVHDFLRLDNRPDLLIIPGGGWNHKAQHGARQEAEKGELTQIISAMHDEGTIVCGVCTGGMLIAASGILKDQRVAMHYLAKDELPRYGADYLGYRIVDEGSVITSRGVTSGIDLGLWIIERFSGAEIAAAVEHRMEYERRGVVWRKPVN</sequence>
<proteinExistence type="predicted"/>
<dbReference type="Proteomes" id="UP000481030">
    <property type="component" value="Unassembled WGS sequence"/>
</dbReference>
<name>A0A6L3V2Y3_9BACI</name>
<keyword evidence="3" id="KW-1185">Reference proteome</keyword>
<protein>
    <submittedName>
        <fullName evidence="2">DJ-1/PfpI family protein</fullName>
    </submittedName>
</protein>
<dbReference type="RefSeq" id="WP_151537363.1">
    <property type="nucleotide sequence ID" value="NZ_WBOS01000024.1"/>
</dbReference>
<dbReference type="CDD" id="cd03139">
    <property type="entry name" value="GATase1_PfpI_2"/>
    <property type="match status" value="1"/>
</dbReference>
<dbReference type="InterPro" id="IPR052158">
    <property type="entry name" value="INH-QAR"/>
</dbReference>
<accession>A0A6L3V2Y3</accession>
<gene>
    <name evidence="2" type="ORF">F7731_24245</name>
</gene>
<dbReference type="EMBL" id="WBOS01000024">
    <property type="protein sequence ID" value="KAB2328741.1"/>
    <property type="molecule type" value="Genomic_DNA"/>
</dbReference>
<dbReference type="PANTHER" id="PTHR43130:SF2">
    <property type="entry name" value="DJ-1_PFPI DOMAIN-CONTAINING PROTEIN"/>
    <property type="match status" value="1"/>
</dbReference>
<comment type="caution">
    <text evidence="2">The sequence shown here is derived from an EMBL/GenBank/DDBJ whole genome shotgun (WGS) entry which is preliminary data.</text>
</comment>
<dbReference type="OrthoDB" id="9803764at2"/>
<dbReference type="Gene3D" id="3.40.50.880">
    <property type="match status" value="1"/>
</dbReference>
<dbReference type="InterPro" id="IPR002818">
    <property type="entry name" value="DJ-1/PfpI"/>
</dbReference>
<dbReference type="SUPFAM" id="SSF52317">
    <property type="entry name" value="Class I glutamine amidotransferase-like"/>
    <property type="match status" value="1"/>
</dbReference>
<dbReference type="AlphaFoldDB" id="A0A6L3V2Y3"/>